<feature type="transmembrane region" description="Helical" evidence="1">
    <location>
        <begin position="266"/>
        <end position="291"/>
    </location>
</feature>
<feature type="transmembrane region" description="Helical" evidence="1">
    <location>
        <begin position="206"/>
        <end position="227"/>
    </location>
</feature>
<feature type="transmembrane region" description="Helical" evidence="1">
    <location>
        <begin position="234"/>
        <end position="254"/>
    </location>
</feature>
<dbReference type="RefSeq" id="WP_026130046.1">
    <property type="nucleotide sequence ID" value="NZ_CP035467.1"/>
</dbReference>
<dbReference type="OrthoDB" id="5659946at2"/>
<feature type="transmembrane region" description="Helical" evidence="1">
    <location>
        <begin position="78"/>
        <end position="95"/>
    </location>
</feature>
<organism evidence="2 3">
    <name type="scientific">Methylotuvimicrobium buryatense</name>
    <name type="common">Methylomicrobium buryatense</name>
    <dbReference type="NCBI Taxonomy" id="95641"/>
    <lineage>
        <taxon>Bacteria</taxon>
        <taxon>Pseudomonadati</taxon>
        <taxon>Pseudomonadota</taxon>
        <taxon>Gammaproteobacteria</taxon>
        <taxon>Methylococcales</taxon>
        <taxon>Methylococcaceae</taxon>
        <taxon>Methylotuvimicrobium</taxon>
    </lineage>
</organism>
<evidence type="ECO:0000313" key="3">
    <source>
        <dbReference type="Proteomes" id="UP000305881"/>
    </source>
</evidence>
<name>A0A4P9UMN9_METBY</name>
<sequence>MKFLAEYIMRGRMQAIMIASTLALISLIIPPVSIVSSATVALVTLRRGAHEGLWVLLFASAAAAALGLLVLGGYQFALLYGLVMWSPIWIISIVLREGRHLSLAVEIAILLGALGVLGFYLYQASPSEFWRPMLEQMIKPMLESSPDVPVDNIEQSVQSMAHYMTGVVAAGTIFSLLFGLFLGRWWQSMLYNPGGFRAEYLSLSTHPRLAIGSIIVIAVAWFGSGIFSEVAWNITILLFVLYTFIGAAVLHLMLSRMSSGRFLVPMFYVTLLIIPHVMFPVAGIGLADAWLNLRNKFSK</sequence>
<feature type="transmembrane region" description="Helical" evidence="1">
    <location>
        <begin position="163"/>
        <end position="186"/>
    </location>
</feature>
<keyword evidence="1" id="KW-0812">Transmembrane</keyword>
<keyword evidence="3" id="KW-1185">Reference proteome</keyword>
<accession>A0A4P9UMN9</accession>
<dbReference type="KEGG" id="mbur:EQU24_10000"/>
<protein>
    <submittedName>
        <fullName evidence="2">DUF2232 domain-containing protein</fullName>
    </submittedName>
</protein>
<reference evidence="3" key="1">
    <citation type="journal article" date="2019" name="J. Bacteriol.">
        <title>A Mutagenic Screen Identifies a TonB-Dependent Receptor Required for the Lanthanide Metal Switch in the Type I Methanotroph 'Methylotuvimicrobium buryatense' 5GB1C.</title>
        <authorList>
            <person name="Groom J.D."/>
            <person name="Ford S.M."/>
            <person name="Pesesky M.W."/>
            <person name="Lidstrom M.E."/>
        </authorList>
    </citation>
    <scope>NUCLEOTIDE SEQUENCE [LARGE SCALE GENOMIC DNA]</scope>
    <source>
        <strain evidence="3">5GB1C</strain>
    </source>
</reference>
<dbReference type="AlphaFoldDB" id="A0A4P9UMN9"/>
<keyword evidence="1" id="KW-1133">Transmembrane helix</keyword>
<feature type="transmembrane region" description="Helical" evidence="1">
    <location>
        <begin position="53"/>
        <end position="71"/>
    </location>
</feature>
<dbReference type="EMBL" id="CP035467">
    <property type="protein sequence ID" value="QCW82528.1"/>
    <property type="molecule type" value="Genomic_DNA"/>
</dbReference>
<keyword evidence="1" id="KW-0472">Membrane</keyword>
<feature type="transmembrane region" description="Helical" evidence="1">
    <location>
        <begin position="101"/>
        <end position="122"/>
    </location>
</feature>
<evidence type="ECO:0000256" key="1">
    <source>
        <dbReference type="SAM" id="Phobius"/>
    </source>
</evidence>
<gene>
    <name evidence="2" type="ORF">EQU24_10000</name>
</gene>
<dbReference type="Proteomes" id="UP000305881">
    <property type="component" value="Chromosome"/>
</dbReference>
<dbReference type="STRING" id="675511.GCA_000341735_01041"/>
<dbReference type="InterPro" id="IPR018710">
    <property type="entry name" value="DUF2232"/>
</dbReference>
<dbReference type="Pfam" id="PF09991">
    <property type="entry name" value="DUF2232"/>
    <property type="match status" value="1"/>
</dbReference>
<evidence type="ECO:0000313" key="2">
    <source>
        <dbReference type="EMBL" id="QCW82528.1"/>
    </source>
</evidence>
<proteinExistence type="predicted"/>